<evidence type="ECO:0000313" key="2">
    <source>
        <dbReference type="EMBL" id="OMJ95109.1"/>
    </source>
</evidence>
<accession>A0A1R2D1G6</accession>
<dbReference type="Gene3D" id="3.10.20.360">
    <property type="entry name" value="CKK domain"/>
    <property type="match status" value="1"/>
</dbReference>
<feature type="domain" description="CKK" evidence="1">
    <location>
        <begin position="141"/>
        <end position="258"/>
    </location>
</feature>
<dbReference type="GO" id="GO:0008017">
    <property type="term" value="F:microtubule binding"/>
    <property type="evidence" value="ECO:0007669"/>
    <property type="project" value="InterPro"/>
</dbReference>
<dbReference type="InterPro" id="IPR011033">
    <property type="entry name" value="PRC_barrel-like_sf"/>
</dbReference>
<evidence type="ECO:0000313" key="3">
    <source>
        <dbReference type="Proteomes" id="UP000187209"/>
    </source>
</evidence>
<dbReference type="InterPro" id="IPR038209">
    <property type="entry name" value="CKK_dom_sf"/>
</dbReference>
<dbReference type="Proteomes" id="UP000187209">
    <property type="component" value="Unassembled WGS sequence"/>
</dbReference>
<organism evidence="2 3">
    <name type="scientific">Stentor coeruleus</name>
    <dbReference type="NCBI Taxonomy" id="5963"/>
    <lineage>
        <taxon>Eukaryota</taxon>
        <taxon>Sar</taxon>
        <taxon>Alveolata</taxon>
        <taxon>Ciliophora</taxon>
        <taxon>Postciliodesmatophora</taxon>
        <taxon>Heterotrichea</taxon>
        <taxon>Heterotrichida</taxon>
        <taxon>Stentoridae</taxon>
        <taxon>Stentor</taxon>
    </lineage>
</organism>
<dbReference type="AlphaFoldDB" id="A0A1R2D1G6"/>
<proteinExistence type="predicted"/>
<dbReference type="SUPFAM" id="SSF50346">
    <property type="entry name" value="PRC-barrel domain"/>
    <property type="match status" value="1"/>
</dbReference>
<dbReference type="PROSITE" id="PS51508">
    <property type="entry name" value="CKK"/>
    <property type="match status" value="1"/>
</dbReference>
<evidence type="ECO:0000259" key="1">
    <source>
        <dbReference type="PROSITE" id="PS51508"/>
    </source>
</evidence>
<protein>
    <recommendedName>
        <fullName evidence="1">CKK domain-containing protein</fullName>
    </recommendedName>
</protein>
<gene>
    <name evidence="2" type="ORF">SteCoe_1652</name>
</gene>
<dbReference type="EMBL" id="MPUH01000017">
    <property type="protein sequence ID" value="OMJ95109.1"/>
    <property type="molecule type" value="Genomic_DNA"/>
</dbReference>
<name>A0A1R2D1G6_9CILI</name>
<comment type="caution">
    <text evidence="2">The sequence shown here is derived from an EMBL/GenBank/DDBJ whole genome shotgun (WGS) entry which is preliminary data.</text>
</comment>
<keyword evidence="3" id="KW-1185">Reference proteome</keyword>
<sequence>MNSKRCTFANEGIIRSIVKAEDITQTMKPRHMHRRTISKTSEELLESLKIPSQRTVVKDRIVTAQQVRTQLAKKGLTVLREETFEESTGNISDDEITIRNIIEQRKALSPLTCKDQEKTSIKSIKHTNDKHAYFEPGSFSTSTTALTSNEDSNMDRVLNVLEKCFLPGNEHKSTRKSIFDLMQKSPEPHYALVLNERKKLTGIFYLESATGYFHRIIGNDDLPIVIPSRRVKEYLLYDGIKRIFTVSTSSKFDALIML</sequence>
<dbReference type="InterPro" id="IPR014797">
    <property type="entry name" value="CKK_CAMSAP"/>
</dbReference>
<reference evidence="2 3" key="1">
    <citation type="submission" date="2016-11" db="EMBL/GenBank/DDBJ databases">
        <title>The macronuclear genome of Stentor coeruleus: a giant cell with tiny introns.</title>
        <authorList>
            <person name="Slabodnick M."/>
            <person name="Ruby J.G."/>
            <person name="Reiff S.B."/>
            <person name="Swart E.C."/>
            <person name="Gosai S."/>
            <person name="Prabakaran S."/>
            <person name="Witkowska E."/>
            <person name="Larue G.E."/>
            <person name="Fisher S."/>
            <person name="Freeman R.M."/>
            <person name="Gunawardena J."/>
            <person name="Chu W."/>
            <person name="Stover N.A."/>
            <person name="Gregory B.D."/>
            <person name="Nowacki M."/>
            <person name="Derisi J."/>
            <person name="Roy S.W."/>
            <person name="Marshall W.F."/>
            <person name="Sood P."/>
        </authorList>
    </citation>
    <scope>NUCLEOTIDE SEQUENCE [LARGE SCALE GENOMIC DNA]</scope>
    <source>
        <strain evidence="2">WM001</strain>
    </source>
</reference>